<dbReference type="RefSeq" id="WP_189002928.1">
    <property type="nucleotide sequence ID" value="NZ_BMOD01000008.1"/>
</dbReference>
<feature type="signal peptide" evidence="1">
    <location>
        <begin position="1"/>
        <end position="18"/>
    </location>
</feature>
<name>A0ABQ2D105_9DEIO</name>
<evidence type="ECO:0000256" key="1">
    <source>
        <dbReference type="SAM" id="SignalP"/>
    </source>
</evidence>
<dbReference type="EMBL" id="BMOD01000008">
    <property type="protein sequence ID" value="GGJ37062.1"/>
    <property type="molecule type" value="Genomic_DNA"/>
</dbReference>
<evidence type="ECO:0000313" key="3">
    <source>
        <dbReference type="Proteomes" id="UP000632222"/>
    </source>
</evidence>
<accession>A0ABQ2D105</accession>
<evidence type="ECO:0000313" key="2">
    <source>
        <dbReference type="EMBL" id="GGJ37062.1"/>
    </source>
</evidence>
<proteinExistence type="predicted"/>
<dbReference type="Proteomes" id="UP000632222">
    <property type="component" value="Unassembled WGS sequence"/>
</dbReference>
<gene>
    <name evidence="2" type="ORF">GCM10008938_23900</name>
</gene>
<protein>
    <recommendedName>
        <fullName evidence="4">Imelysin-like domain-containing protein</fullName>
    </recommendedName>
</protein>
<organism evidence="2 3">
    <name type="scientific">Deinococcus roseus</name>
    <dbReference type="NCBI Taxonomy" id="392414"/>
    <lineage>
        <taxon>Bacteria</taxon>
        <taxon>Thermotogati</taxon>
        <taxon>Deinococcota</taxon>
        <taxon>Deinococci</taxon>
        <taxon>Deinococcales</taxon>
        <taxon>Deinococcaceae</taxon>
        <taxon>Deinococcus</taxon>
    </lineage>
</organism>
<reference evidence="3" key="1">
    <citation type="journal article" date="2019" name="Int. J. Syst. Evol. Microbiol.">
        <title>The Global Catalogue of Microorganisms (GCM) 10K type strain sequencing project: providing services to taxonomists for standard genome sequencing and annotation.</title>
        <authorList>
            <consortium name="The Broad Institute Genomics Platform"/>
            <consortium name="The Broad Institute Genome Sequencing Center for Infectious Disease"/>
            <person name="Wu L."/>
            <person name="Ma J."/>
        </authorList>
    </citation>
    <scope>NUCLEOTIDE SEQUENCE [LARGE SCALE GENOMIC DNA]</scope>
    <source>
        <strain evidence="3">JCM 14370</strain>
    </source>
</reference>
<comment type="caution">
    <text evidence="2">The sequence shown here is derived from an EMBL/GenBank/DDBJ whole genome shotgun (WGS) entry which is preliminary data.</text>
</comment>
<evidence type="ECO:0008006" key="4">
    <source>
        <dbReference type="Google" id="ProtNLM"/>
    </source>
</evidence>
<keyword evidence="1" id="KW-0732">Signal</keyword>
<keyword evidence="3" id="KW-1185">Reference proteome</keyword>
<feature type="chain" id="PRO_5046299149" description="Imelysin-like domain-containing protein" evidence="1">
    <location>
        <begin position="19"/>
        <end position="306"/>
    </location>
</feature>
<sequence length="306" mass="32846">MLKRLLALTTLILGSASAANLDLATNLDLMRGHLFASVSNYNAGSLQWGKKHAGHSLEELWSKIQPAVSADLVKPFEDALHAIMHAPGMEPPADYEQTVEKFLDGAWDKAYDAALAGADTNFYIALTSNLVTSSKGDYAAGMEGGNQSNPGEYQDAVGFLNRAVVEAAKISHDAMESVEKLQIAQLQQISSDAYSKLADEVVASFQAVHSDPNAENLRLLGLGLSATNDEYIGEGEIGEGLESLEGAQKRWELLKTTVEAKDAKLAASFTSHLADLKAAIEKDDSVTFKTVLALAQDEFAQISKLF</sequence>